<dbReference type="GO" id="GO:0009252">
    <property type="term" value="P:peptidoglycan biosynthetic process"/>
    <property type="evidence" value="ECO:0007669"/>
    <property type="project" value="UniProtKB-KW"/>
</dbReference>
<keyword evidence="1" id="KW-0961">Cell wall biogenesis/degradation</keyword>
<dbReference type="GO" id="GO:0071555">
    <property type="term" value="P:cell wall organization"/>
    <property type="evidence" value="ECO:0007669"/>
    <property type="project" value="UniProtKB-UniRule"/>
</dbReference>
<evidence type="ECO:0000256" key="2">
    <source>
        <dbReference type="SAM" id="MobiDB-lite"/>
    </source>
</evidence>
<evidence type="ECO:0000313" key="4">
    <source>
        <dbReference type="EMBL" id="TXH78207.1"/>
    </source>
</evidence>
<organism evidence="4 5">
    <name type="scientific">Thauera aminoaromatica</name>
    <dbReference type="NCBI Taxonomy" id="164330"/>
    <lineage>
        <taxon>Bacteria</taxon>
        <taxon>Pseudomonadati</taxon>
        <taxon>Pseudomonadota</taxon>
        <taxon>Betaproteobacteria</taxon>
        <taxon>Rhodocyclales</taxon>
        <taxon>Zoogloeaceae</taxon>
        <taxon>Thauera</taxon>
    </lineage>
</organism>
<feature type="region of interest" description="Disordered" evidence="2">
    <location>
        <begin position="1"/>
        <end position="20"/>
    </location>
</feature>
<dbReference type="InterPro" id="IPR005490">
    <property type="entry name" value="LD_TPept_cat_dom"/>
</dbReference>
<comment type="caution">
    <text evidence="4">The sequence shown here is derived from an EMBL/GenBank/DDBJ whole genome shotgun (WGS) entry which is preliminary data.</text>
</comment>
<feature type="domain" description="L,D-TPase catalytic" evidence="3">
    <location>
        <begin position="36"/>
        <end position="173"/>
    </location>
</feature>
<dbReference type="GO" id="GO:0008360">
    <property type="term" value="P:regulation of cell shape"/>
    <property type="evidence" value="ECO:0007669"/>
    <property type="project" value="UniProtKB-UniRule"/>
</dbReference>
<name>A0A5C7S3A5_THASP</name>
<gene>
    <name evidence="4" type="ORF">E6Q80_23225</name>
</gene>
<evidence type="ECO:0000256" key="1">
    <source>
        <dbReference type="PROSITE-ProRule" id="PRU01373"/>
    </source>
</evidence>
<comment type="pathway">
    <text evidence="1">Cell wall biogenesis; peptidoglycan biosynthesis.</text>
</comment>
<keyword evidence="1" id="KW-0573">Peptidoglycan synthesis</keyword>
<dbReference type="GO" id="GO:0016740">
    <property type="term" value="F:transferase activity"/>
    <property type="evidence" value="ECO:0007669"/>
    <property type="project" value="InterPro"/>
</dbReference>
<dbReference type="AlphaFoldDB" id="A0A5C7S3A5"/>
<keyword evidence="1" id="KW-0133">Cell shape</keyword>
<protein>
    <submittedName>
        <fullName evidence="4">DUF2778 domain-containing protein</fullName>
    </submittedName>
</protein>
<feature type="active site" description="Nucleophile" evidence="1">
    <location>
        <position position="147"/>
    </location>
</feature>
<accession>A0A5C7S3A5</accession>
<dbReference type="RefSeq" id="WP_276662779.1">
    <property type="nucleotide sequence ID" value="NZ_SSFD01000398.1"/>
</dbReference>
<dbReference type="PROSITE" id="PS52029">
    <property type="entry name" value="LD_TPASE"/>
    <property type="match status" value="1"/>
</dbReference>
<proteinExistence type="predicted"/>
<reference evidence="4 5" key="1">
    <citation type="submission" date="2018-09" db="EMBL/GenBank/DDBJ databases">
        <title>Metagenome Assembled Genomes from an Advanced Water Purification Facility.</title>
        <authorList>
            <person name="Stamps B.W."/>
            <person name="Spear J.R."/>
        </authorList>
    </citation>
    <scope>NUCLEOTIDE SEQUENCE [LARGE SCALE GENOMIC DNA]</scope>
    <source>
        <strain evidence="4">Bin_27_1</strain>
    </source>
</reference>
<evidence type="ECO:0000259" key="3">
    <source>
        <dbReference type="PROSITE" id="PS52029"/>
    </source>
</evidence>
<feature type="active site" description="Proton donor/acceptor" evidence="1">
    <location>
        <position position="137"/>
    </location>
</feature>
<sequence length="194" mass="21624">MSKPRGPGTGVKRHNAAVVNPGPKITHDVVVADPLDRLEARAGRDRLTFDGYKLTWHGAAAKQWTAFSGLADESADEGTKDEGPTPQGLFTVDPKNIELLEPSDDWGSHRVRLDPQASTVTRMRDCLKVIRTGMYVHGGSIQGTKGCIELNDDREEREFFEALRKYGKPIELEVRYSGAREKKYERVNCPYPSV</sequence>
<dbReference type="EMBL" id="SSFD01000398">
    <property type="protein sequence ID" value="TXH78207.1"/>
    <property type="molecule type" value="Genomic_DNA"/>
</dbReference>
<evidence type="ECO:0000313" key="5">
    <source>
        <dbReference type="Proteomes" id="UP000321192"/>
    </source>
</evidence>
<dbReference type="Proteomes" id="UP000321192">
    <property type="component" value="Unassembled WGS sequence"/>
</dbReference>